<feature type="transmembrane region" description="Helical" evidence="1">
    <location>
        <begin position="21"/>
        <end position="47"/>
    </location>
</feature>
<reference evidence="3" key="1">
    <citation type="journal article" date="2007" name="Plant Cell">
        <title>Dothideomycete-plant interactions illuminated by genome sequencing and EST analysis of the wheat pathogen Stagonospora nodorum.</title>
        <authorList>
            <person name="Hane J.K."/>
            <person name="Lowe R.G."/>
            <person name="Solomon P.S."/>
            <person name="Tan K.C."/>
            <person name="Schoch C.L."/>
            <person name="Spatafora J.W."/>
            <person name="Crous P.W."/>
            <person name="Kodira C."/>
            <person name="Birren B.W."/>
            <person name="Galagan J.E."/>
            <person name="Torriani S.F."/>
            <person name="McDonald B.A."/>
            <person name="Oliver R.P."/>
        </authorList>
    </citation>
    <scope>NUCLEOTIDE SEQUENCE [LARGE SCALE GENOMIC DNA]</scope>
    <source>
        <strain evidence="3">SN15 / ATCC MYA-4574 / FGSC 10173</strain>
    </source>
</reference>
<sequence>MASSAEEPKKQTARSDSVLAFFQIACAFAIVFCPLVILATLLCLFVTTPTWTIQHPLEENANLPIEALENSVFYTAVFMGKVSMTSSFAPNVAQFAVVPFLLLCSYLVALELANQHRDIGRDEARLLRGDQKALLDWISRRFCGARRTERADGTRIAGIGALIAFLLTVLVLIGDKLLQGTMDTTLQRVYGDNFRYIDAQDHYDYNGGFSINGAICGLAETSPNIYYNSTAPNYPPCSIDNTTSPWTLWEPTATYRLLATGLLNQTSDYNKEDFDALWNATYLGTFNHTQLITHIDQATHDQHVFFFNPMLAQGNREIQKRDSFSLVDSDLDRYGLDYVANTTSIITKCFPTTRDCAMDTINSSDLTIAYHCSDMFSGDMSEIPTNGLERLKGWNTSFYELDNGVPRQISIASQLNPFHYNVTAVVDSINIGGLIRSKDPQVAQGTIVRIGDGRVAFSISCNSTVYDVTYSLVDGNIHAFNATPADPSIAAIIKAPLQAGFGSYSLFERAALSTLTNNLTVMDLMELAFSQTSLSLAAGVYTRIPNLEQRWRADMTMTQIRKGPFYFLVILFTVAALSIFRRSDVQEVQARLIMED</sequence>
<protein>
    <submittedName>
        <fullName evidence="2">Uncharacterized protein</fullName>
    </submittedName>
</protein>
<dbReference type="RefSeq" id="XP_001806031.1">
    <property type="nucleotide sequence ID" value="XM_001805979.1"/>
</dbReference>
<name>Q0TX75_PHANO</name>
<dbReference type="AlphaFoldDB" id="Q0TX75"/>
<evidence type="ECO:0000313" key="3">
    <source>
        <dbReference type="Proteomes" id="UP000001055"/>
    </source>
</evidence>
<keyword evidence="1" id="KW-0472">Membrane</keyword>
<dbReference type="Proteomes" id="UP000001055">
    <property type="component" value="Unassembled WGS sequence"/>
</dbReference>
<dbReference type="EMBL" id="CH445365">
    <property type="protein sequence ID" value="EAT76735.1"/>
    <property type="molecule type" value="Genomic_DNA"/>
</dbReference>
<accession>Q0TX75</accession>
<dbReference type="KEGG" id="pno:SNOG_15897"/>
<dbReference type="OMA" id="TECTAIT"/>
<dbReference type="VEuPathDB" id="FungiDB:JI435_158970"/>
<feature type="transmembrane region" description="Helical" evidence="1">
    <location>
        <begin position="92"/>
        <end position="113"/>
    </location>
</feature>
<dbReference type="HOGENOM" id="CLU_457906_0_0_1"/>
<keyword evidence="1" id="KW-1133">Transmembrane helix</keyword>
<dbReference type="InParanoid" id="Q0TX75"/>
<keyword evidence="1" id="KW-0812">Transmembrane</keyword>
<proteinExistence type="predicted"/>
<dbReference type="GeneID" id="5982961"/>
<gene>
    <name evidence="2" type="ORF">SNOG_15897</name>
</gene>
<feature type="transmembrane region" description="Helical" evidence="1">
    <location>
        <begin position="563"/>
        <end position="580"/>
    </location>
</feature>
<organism evidence="2 3">
    <name type="scientific">Phaeosphaeria nodorum (strain SN15 / ATCC MYA-4574 / FGSC 10173)</name>
    <name type="common">Glume blotch fungus</name>
    <name type="synonym">Parastagonospora nodorum</name>
    <dbReference type="NCBI Taxonomy" id="321614"/>
    <lineage>
        <taxon>Eukaryota</taxon>
        <taxon>Fungi</taxon>
        <taxon>Dikarya</taxon>
        <taxon>Ascomycota</taxon>
        <taxon>Pezizomycotina</taxon>
        <taxon>Dothideomycetes</taxon>
        <taxon>Pleosporomycetidae</taxon>
        <taxon>Pleosporales</taxon>
        <taxon>Pleosporineae</taxon>
        <taxon>Phaeosphaeriaceae</taxon>
        <taxon>Parastagonospora</taxon>
    </lineage>
</organism>
<evidence type="ECO:0000256" key="1">
    <source>
        <dbReference type="SAM" id="Phobius"/>
    </source>
</evidence>
<evidence type="ECO:0000313" key="2">
    <source>
        <dbReference type="EMBL" id="EAT76735.1"/>
    </source>
</evidence>
<feature type="transmembrane region" description="Helical" evidence="1">
    <location>
        <begin position="156"/>
        <end position="174"/>
    </location>
</feature>